<protein>
    <submittedName>
        <fullName evidence="1">DUF393 domain-containing protein</fullName>
    </submittedName>
</protein>
<dbReference type="GO" id="GO:0015035">
    <property type="term" value="F:protein-disulfide reductase activity"/>
    <property type="evidence" value="ECO:0007669"/>
    <property type="project" value="InterPro"/>
</dbReference>
<evidence type="ECO:0000313" key="1">
    <source>
        <dbReference type="EMBL" id="MCL1140511.1"/>
    </source>
</evidence>
<keyword evidence="2" id="KW-1185">Reference proteome</keyword>
<dbReference type="InterPro" id="IPR007263">
    <property type="entry name" value="DCC1-like"/>
</dbReference>
<organism evidence="1 2">
    <name type="scientific">Shewanella pneumatophori</name>
    <dbReference type="NCBI Taxonomy" id="314092"/>
    <lineage>
        <taxon>Bacteria</taxon>
        <taxon>Pseudomonadati</taxon>
        <taxon>Pseudomonadota</taxon>
        <taxon>Gammaproteobacteria</taxon>
        <taxon>Alteromonadales</taxon>
        <taxon>Shewanellaceae</taxon>
        <taxon>Shewanella</taxon>
    </lineage>
</organism>
<dbReference type="EMBL" id="JAKILB010000015">
    <property type="protein sequence ID" value="MCL1140511.1"/>
    <property type="molecule type" value="Genomic_DNA"/>
</dbReference>
<dbReference type="InterPro" id="IPR044691">
    <property type="entry name" value="DCC1_Trx"/>
</dbReference>
<name>A0A9X1ZR31_9GAMM</name>
<accession>A0A9X1ZR31</accession>
<reference evidence="1" key="1">
    <citation type="submission" date="2022-01" db="EMBL/GenBank/DDBJ databases">
        <title>Whole genome-based taxonomy of the Shewanellaceae.</title>
        <authorList>
            <person name="Martin-Rodriguez A.J."/>
        </authorList>
    </citation>
    <scope>NUCLEOTIDE SEQUENCE</scope>
    <source>
        <strain evidence="1">KCTC 23973</strain>
    </source>
</reference>
<dbReference type="PANTHER" id="PTHR34290">
    <property type="entry name" value="SI:CH73-390P7.2"/>
    <property type="match status" value="1"/>
</dbReference>
<dbReference type="Pfam" id="PF04134">
    <property type="entry name" value="DCC1-like"/>
    <property type="match status" value="1"/>
</dbReference>
<sequence>MKLRIFYDSLCPLCAAEMQQIKALDVDDNVELQDLNQEGFEQKFPYIDFAYANKILHGELADGTLIKGLDVTYEAWAAVGKARWVALLRCPLVKPAADLGYRFFAKHRYRISYLLTGKQRCESGTCPR</sequence>
<comment type="caution">
    <text evidence="1">The sequence shown here is derived from an EMBL/GenBank/DDBJ whole genome shotgun (WGS) entry which is preliminary data.</text>
</comment>
<dbReference type="RefSeq" id="WP_248951515.1">
    <property type="nucleotide sequence ID" value="NZ_JAKILB010000015.1"/>
</dbReference>
<dbReference type="PANTHER" id="PTHR34290:SF2">
    <property type="entry name" value="OS04G0668800 PROTEIN"/>
    <property type="match status" value="1"/>
</dbReference>
<gene>
    <name evidence="1" type="ORF">L2740_18410</name>
</gene>
<evidence type="ECO:0000313" key="2">
    <source>
        <dbReference type="Proteomes" id="UP001139293"/>
    </source>
</evidence>
<dbReference type="Proteomes" id="UP001139293">
    <property type="component" value="Unassembled WGS sequence"/>
</dbReference>
<dbReference type="AlphaFoldDB" id="A0A9X1ZR31"/>
<proteinExistence type="predicted"/>